<dbReference type="AlphaFoldDB" id="A0AA40C4U5"/>
<dbReference type="Proteomes" id="UP001174934">
    <property type="component" value="Unassembled WGS sequence"/>
</dbReference>
<feature type="domain" description="Heterokaryon incompatibility" evidence="1">
    <location>
        <begin position="22"/>
        <end position="118"/>
    </location>
</feature>
<evidence type="ECO:0000259" key="1">
    <source>
        <dbReference type="Pfam" id="PF06985"/>
    </source>
</evidence>
<gene>
    <name evidence="3" type="ORF">B0T17DRAFT_478622</name>
</gene>
<dbReference type="PANTHER" id="PTHR10622">
    <property type="entry name" value="HET DOMAIN-CONTAINING PROTEIN"/>
    <property type="match status" value="1"/>
</dbReference>
<evidence type="ECO:0000259" key="2">
    <source>
        <dbReference type="Pfam" id="PF26640"/>
    </source>
</evidence>
<dbReference type="Pfam" id="PF26640">
    <property type="entry name" value="DUF8212"/>
    <property type="match status" value="1"/>
</dbReference>
<evidence type="ECO:0000313" key="4">
    <source>
        <dbReference type="Proteomes" id="UP001174934"/>
    </source>
</evidence>
<accession>A0AA40C4U5</accession>
<organism evidence="3 4">
    <name type="scientific">Bombardia bombarda</name>
    <dbReference type="NCBI Taxonomy" id="252184"/>
    <lineage>
        <taxon>Eukaryota</taxon>
        <taxon>Fungi</taxon>
        <taxon>Dikarya</taxon>
        <taxon>Ascomycota</taxon>
        <taxon>Pezizomycotina</taxon>
        <taxon>Sordariomycetes</taxon>
        <taxon>Sordariomycetidae</taxon>
        <taxon>Sordariales</taxon>
        <taxon>Lasiosphaeriaceae</taxon>
        <taxon>Bombardia</taxon>
    </lineage>
</organism>
<dbReference type="EMBL" id="JAULSR010000003">
    <property type="protein sequence ID" value="KAK0625085.1"/>
    <property type="molecule type" value="Genomic_DNA"/>
</dbReference>
<sequence length="267" mass="30208">MRLLRTDTLQLEEFTGDYNGQYAILSHTWEEGEVSLQDMLLVAKDVHLTSPEAQTVIAKAGYRKIKEFARVAAADGFSHVWADTCCIDKTSSAELSEAINSMFRWYKNGARCYVYLADVPDGWDDGLEAAWLLSGRWFTRGWTLQELIAPADLVFYSSTWTLGPTKEDIITTISQITGIDVKTLATGDCSSISVADRMRWASMRATTRIEDMAYCLLGIFDVNMPMLYGEGEKAFLRLQEEICRNSNDHTLFAWRQKRTAADMTWSS</sequence>
<dbReference type="PANTHER" id="PTHR10622:SF10">
    <property type="entry name" value="HET DOMAIN-CONTAINING PROTEIN"/>
    <property type="match status" value="1"/>
</dbReference>
<feature type="domain" description="DUF8212" evidence="2">
    <location>
        <begin position="233"/>
        <end position="258"/>
    </location>
</feature>
<dbReference type="Pfam" id="PF06985">
    <property type="entry name" value="HET"/>
    <property type="match status" value="1"/>
</dbReference>
<protein>
    <submittedName>
        <fullName evidence="3">Heterokaryon incompatibility protein-domain-containing protein</fullName>
    </submittedName>
</protein>
<comment type="caution">
    <text evidence="3">The sequence shown here is derived from an EMBL/GenBank/DDBJ whole genome shotgun (WGS) entry which is preliminary data.</text>
</comment>
<proteinExistence type="predicted"/>
<feature type="non-terminal residue" evidence="3">
    <location>
        <position position="1"/>
    </location>
</feature>
<keyword evidence="4" id="KW-1185">Reference proteome</keyword>
<evidence type="ECO:0000313" key="3">
    <source>
        <dbReference type="EMBL" id="KAK0625085.1"/>
    </source>
</evidence>
<dbReference type="InterPro" id="IPR058525">
    <property type="entry name" value="DUF8212"/>
</dbReference>
<name>A0AA40C4U5_9PEZI</name>
<reference evidence="3" key="1">
    <citation type="submission" date="2023-06" db="EMBL/GenBank/DDBJ databases">
        <title>Genome-scale phylogeny and comparative genomics of the fungal order Sordariales.</title>
        <authorList>
            <consortium name="Lawrence Berkeley National Laboratory"/>
            <person name="Hensen N."/>
            <person name="Bonometti L."/>
            <person name="Westerberg I."/>
            <person name="Brannstrom I.O."/>
            <person name="Guillou S."/>
            <person name="Cros-Aarteil S."/>
            <person name="Calhoun S."/>
            <person name="Haridas S."/>
            <person name="Kuo A."/>
            <person name="Mondo S."/>
            <person name="Pangilinan J."/>
            <person name="Riley R."/>
            <person name="LaButti K."/>
            <person name="Andreopoulos B."/>
            <person name="Lipzen A."/>
            <person name="Chen C."/>
            <person name="Yanf M."/>
            <person name="Daum C."/>
            <person name="Ng V."/>
            <person name="Clum A."/>
            <person name="Steindorff A."/>
            <person name="Ohm R."/>
            <person name="Martin F."/>
            <person name="Silar P."/>
            <person name="Natvig D."/>
            <person name="Lalanne C."/>
            <person name="Gautier V."/>
            <person name="Ament-velasquez S.L."/>
            <person name="Kruys A."/>
            <person name="Hutchinson M.I."/>
            <person name="Powell A.J."/>
            <person name="Barry K."/>
            <person name="Miller A.N."/>
            <person name="Grigoriev I.V."/>
            <person name="Debuchy R."/>
            <person name="Gladieux P."/>
            <person name="Thoren M.H."/>
            <person name="Johannesson H."/>
        </authorList>
    </citation>
    <scope>NUCLEOTIDE SEQUENCE</scope>
    <source>
        <strain evidence="3">SMH3391-2</strain>
    </source>
</reference>
<dbReference type="InterPro" id="IPR010730">
    <property type="entry name" value="HET"/>
</dbReference>